<keyword evidence="11" id="KW-0482">Metalloprotease</keyword>
<evidence type="ECO:0000256" key="5">
    <source>
        <dbReference type="ARBA" id="ARBA00022670"/>
    </source>
</evidence>
<comment type="cofactor">
    <cofactor evidence="1">
        <name>Zn(2+)</name>
        <dbReference type="ChEBI" id="CHEBI:29105"/>
    </cofactor>
</comment>
<evidence type="ECO:0000256" key="6">
    <source>
        <dbReference type="ARBA" id="ARBA00022692"/>
    </source>
</evidence>
<evidence type="ECO:0000313" key="15">
    <source>
        <dbReference type="Proteomes" id="UP001501237"/>
    </source>
</evidence>
<evidence type="ECO:0000256" key="13">
    <source>
        <dbReference type="SAM" id="Phobius"/>
    </source>
</evidence>
<dbReference type="CDD" id="cd06158">
    <property type="entry name" value="S2P-M50_like_1"/>
    <property type="match status" value="1"/>
</dbReference>
<feature type="transmembrane region" description="Helical" evidence="13">
    <location>
        <begin position="45"/>
        <end position="68"/>
    </location>
</feature>
<keyword evidence="6 13" id="KW-0812">Transmembrane</keyword>
<dbReference type="Proteomes" id="UP001501237">
    <property type="component" value="Unassembled WGS sequence"/>
</dbReference>
<dbReference type="GO" id="GO:0006508">
    <property type="term" value="P:proteolysis"/>
    <property type="evidence" value="ECO:0007669"/>
    <property type="project" value="UniProtKB-KW"/>
</dbReference>
<evidence type="ECO:0000256" key="4">
    <source>
        <dbReference type="ARBA" id="ARBA00022475"/>
    </source>
</evidence>
<keyword evidence="10 13" id="KW-1133">Transmembrane helix</keyword>
<keyword evidence="4" id="KW-1003">Cell membrane</keyword>
<keyword evidence="8" id="KW-0378">Hydrolase</keyword>
<feature type="transmembrane region" description="Helical" evidence="13">
    <location>
        <begin position="169"/>
        <end position="189"/>
    </location>
</feature>
<evidence type="ECO:0000256" key="10">
    <source>
        <dbReference type="ARBA" id="ARBA00022989"/>
    </source>
</evidence>
<keyword evidence="12 13" id="KW-0472">Membrane</keyword>
<keyword evidence="5 14" id="KW-0645">Protease</keyword>
<proteinExistence type="inferred from homology"/>
<keyword evidence="7" id="KW-0479">Metal-binding</keyword>
<accession>A0ABP6QJN5</accession>
<feature type="transmembrane region" description="Helical" evidence="13">
    <location>
        <begin position="209"/>
        <end position="230"/>
    </location>
</feature>
<dbReference type="InterPro" id="IPR044537">
    <property type="entry name" value="Rip2-like"/>
</dbReference>
<keyword evidence="15" id="KW-1185">Reference proteome</keyword>
<evidence type="ECO:0000256" key="8">
    <source>
        <dbReference type="ARBA" id="ARBA00022801"/>
    </source>
</evidence>
<evidence type="ECO:0000256" key="2">
    <source>
        <dbReference type="ARBA" id="ARBA00004651"/>
    </source>
</evidence>
<dbReference type="InterPro" id="IPR052348">
    <property type="entry name" value="Metallopeptidase_M50B"/>
</dbReference>
<evidence type="ECO:0000256" key="3">
    <source>
        <dbReference type="ARBA" id="ARBA00007931"/>
    </source>
</evidence>
<evidence type="ECO:0000256" key="1">
    <source>
        <dbReference type="ARBA" id="ARBA00001947"/>
    </source>
</evidence>
<protein>
    <submittedName>
        <fullName evidence="14">Site-2 protease family protein</fullName>
    </submittedName>
</protein>
<dbReference type="PANTHER" id="PTHR35864">
    <property type="entry name" value="ZINC METALLOPROTEASE MJ0611-RELATED"/>
    <property type="match status" value="1"/>
</dbReference>
<reference evidence="15" key="1">
    <citation type="journal article" date="2019" name="Int. J. Syst. Evol. Microbiol.">
        <title>The Global Catalogue of Microorganisms (GCM) 10K type strain sequencing project: providing services to taxonomists for standard genome sequencing and annotation.</title>
        <authorList>
            <consortium name="The Broad Institute Genomics Platform"/>
            <consortium name="The Broad Institute Genome Sequencing Center for Infectious Disease"/>
            <person name="Wu L."/>
            <person name="Ma J."/>
        </authorList>
    </citation>
    <scope>NUCLEOTIDE SEQUENCE [LARGE SCALE GENOMIC DNA]</scope>
    <source>
        <strain evidence="15">JCM 9377</strain>
    </source>
</reference>
<evidence type="ECO:0000256" key="7">
    <source>
        <dbReference type="ARBA" id="ARBA00022723"/>
    </source>
</evidence>
<dbReference type="PANTHER" id="PTHR35864:SF1">
    <property type="entry name" value="ZINC METALLOPROTEASE YWHC-RELATED"/>
    <property type="match status" value="1"/>
</dbReference>
<dbReference type="GO" id="GO:0008233">
    <property type="term" value="F:peptidase activity"/>
    <property type="evidence" value="ECO:0007669"/>
    <property type="project" value="UniProtKB-KW"/>
</dbReference>
<dbReference type="EMBL" id="BAAAUV010000024">
    <property type="protein sequence ID" value="GAA3232975.1"/>
    <property type="molecule type" value="Genomic_DNA"/>
</dbReference>
<comment type="caution">
    <text evidence="14">The sequence shown here is derived from an EMBL/GenBank/DDBJ whole genome shotgun (WGS) entry which is preliminary data.</text>
</comment>
<name>A0ABP6QJN5_9ACTN</name>
<evidence type="ECO:0000256" key="11">
    <source>
        <dbReference type="ARBA" id="ARBA00023049"/>
    </source>
</evidence>
<evidence type="ECO:0000256" key="9">
    <source>
        <dbReference type="ARBA" id="ARBA00022833"/>
    </source>
</evidence>
<comment type="similarity">
    <text evidence="3">Belongs to the peptidase M50B family.</text>
</comment>
<dbReference type="RefSeq" id="WP_344835947.1">
    <property type="nucleotide sequence ID" value="NZ_BAAAUV010000024.1"/>
</dbReference>
<feature type="transmembrane region" description="Helical" evidence="13">
    <location>
        <begin position="89"/>
        <end position="117"/>
    </location>
</feature>
<comment type="subcellular location">
    <subcellularLocation>
        <location evidence="2">Cell membrane</location>
        <topology evidence="2">Multi-pass membrane protein</topology>
    </subcellularLocation>
</comment>
<gene>
    <name evidence="14" type="ORF">GCM10010468_65250</name>
</gene>
<organism evidence="14 15">
    <name type="scientific">Actinocorallia longicatena</name>
    <dbReference type="NCBI Taxonomy" id="111803"/>
    <lineage>
        <taxon>Bacteria</taxon>
        <taxon>Bacillati</taxon>
        <taxon>Actinomycetota</taxon>
        <taxon>Actinomycetes</taxon>
        <taxon>Streptosporangiales</taxon>
        <taxon>Thermomonosporaceae</taxon>
        <taxon>Actinocorallia</taxon>
    </lineage>
</organism>
<feature type="transmembrane region" description="Helical" evidence="13">
    <location>
        <begin position="12"/>
        <end position="33"/>
    </location>
</feature>
<feature type="transmembrane region" description="Helical" evidence="13">
    <location>
        <begin position="137"/>
        <end position="162"/>
    </location>
</feature>
<keyword evidence="9" id="KW-0862">Zinc</keyword>
<evidence type="ECO:0000256" key="12">
    <source>
        <dbReference type="ARBA" id="ARBA00023136"/>
    </source>
</evidence>
<evidence type="ECO:0000313" key="14">
    <source>
        <dbReference type="EMBL" id="GAA3232975.1"/>
    </source>
</evidence>
<sequence length="268" mass="29150">MGAVESRANQRISPIFIAIVALTIIFGLIAWRFEGTATSGARMSVFAFVVCGWIVSLCLHEFGHALLAHRFGDRSISSSGYLTLDPRKYADLTLSLVLPVLFLLIGGIGLPGGAVWIDRGAISGKWRHSLVSAAGPIMNLIFAGVIGIALMTVGPGMSVFAFIQSGHQLFWAGLAFLGFLQVTAAVLNLLPVPGLDGFGIWEPYLPRELVRKVAPLGGYIFLGLIALLWIPAINEQFFKLVYHFTGWFGINDGLSALGHRLFMFWKQM</sequence>